<reference evidence="2 3" key="1">
    <citation type="submission" date="2019-05" db="EMBL/GenBank/DDBJ databases">
        <title>Another draft genome of Portunus trituberculatus and its Hox gene families provides insights of decapod evolution.</title>
        <authorList>
            <person name="Jeong J.-H."/>
            <person name="Song I."/>
            <person name="Kim S."/>
            <person name="Choi T."/>
            <person name="Kim D."/>
            <person name="Ryu S."/>
            <person name="Kim W."/>
        </authorList>
    </citation>
    <scope>NUCLEOTIDE SEQUENCE [LARGE SCALE GENOMIC DNA]</scope>
    <source>
        <tissue evidence="2">Muscle</tissue>
    </source>
</reference>
<sequence length="118" mass="13319">MREQSYLGTFLVPSLEGDSEAGFGVYSLQSTLLSTRLGTVILSGSPSYTWTVAKIRTRVHGDPRPESECCSTVPYFHIEDQRDVSMAKLLKKKIIIIILLSRFIIITIMFFILSETTR</sequence>
<keyword evidence="3" id="KW-1185">Reference proteome</keyword>
<organism evidence="2 3">
    <name type="scientific">Portunus trituberculatus</name>
    <name type="common">Swimming crab</name>
    <name type="synonym">Neptunus trituberculatus</name>
    <dbReference type="NCBI Taxonomy" id="210409"/>
    <lineage>
        <taxon>Eukaryota</taxon>
        <taxon>Metazoa</taxon>
        <taxon>Ecdysozoa</taxon>
        <taxon>Arthropoda</taxon>
        <taxon>Crustacea</taxon>
        <taxon>Multicrustacea</taxon>
        <taxon>Malacostraca</taxon>
        <taxon>Eumalacostraca</taxon>
        <taxon>Eucarida</taxon>
        <taxon>Decapoda</taxon>
        <taxon>Pleocyemata</taxon>
        <taxon>Brachyura</taxon>
        <taxon>Eubrachyura</taxon>
        <taxon>Portunoidea</taxon>
        <taxon>Portunidae</taxon>
        <taxon>Portuninae</taxon>
        <taxon>Portunus</taxon>
    </lineage>
</organism>
<keyword evidence="1" id="KW-0472">Membrane</keyword>
<gene>
    <name evidence="2" type="ORF">E2C01_032125</name>
</gene>
<accession>A0A5B7F1Z2</accession>
<evidence type="ECO:0000313" key="2">
    <source>
        <dbReference type="EMBL" id="MPC38614.1"/>
    </source>
</evidence>
<proteinExistence type="predicted"/>
<comment type="caution">
    <text evidence="2">The sequence shown here is derived from an EMBL/GenBank/DDBJ whole genome shotgun (WGS) entry which is preliminary data.</text>
</comment>
<keyword evidence="1" id="KW-0812">Transmembrane</keyword>
<protein>
    <submittedName>
        <fullName evidence="2">Uncharacterized protein</fullName>
    </submittedName>
</protein>
<name>A0A5B7F1Z2_PORTR</name>
<dbReference type="AlphaFoldDB" id="A0A5B7F1Z2"/>
<dbReference type="EMBL" id="VSRR010004120">
    <property type="protein sequence ID" value="MPC38614.1"/>
    <property type="molecule type" value="Genomic_DNA"/>
</dbReference>
<keyword evidence="1" id="KW-1133">Transmembrane helix</keyword>
<feature type="transmembrane region" description="Helical" evidence="1">
    <location>
        <begin position="94"/>
        <end position="113"/>
    </location>
</feature>
<evidence type="ECO:0000313" key="3">
    <source>
        <dbReference type="Proteomes" id="UP000324222"/>
    </source>
</evidence>
<evidence type="ECO:0000256" key="1">
    <source>
        <dbReference type="SAM" id="Phobius"/>
    </source>
</evidence>
<dbReference type="Proteomes" id="UP000324222">
    <property type="component" value="Unassembled WGS sequence"/>
</dbReference>